<reference evidence="1 2" key="1">
    <citation type="submission" date="2019-01" db="EMBL/GenBank/DDBJ databases">
        <authorList>
            <consortium name="Pathogen Informatics"/>
        </authorList>
    </citation>
    <scope>NUCLEOTIDE SEQUENCE [LARGE SCALE GENOMIC DNA]</scope>
    <source>
        <strain evidence="1 2">NCTC10181</strain>
    </source>
</reference>
<proteinExistence type="predicted"/>
<accession>A0A449B154</accession>
<gene>
    <name evidence="1" type="ORF">NCTC10181_00109</name>
</gene>
<sequence>MWKIFLRINSEISDQIRTVSFKDDGIEILKPSNFKKRIKWPHNRPLVVFYHKNNVYFLNIRSSEITLENGDKKARTKFNFEHEFINRDGEKSLADTSNIMVMKKDEFKLLYDESEINNLNQLNFEDVKQIISMLYYNFVEDADAKATYQKITLNTKEPSLKSEIIFSTVKHHGNFLDPKIAWYYNEDLINLLVDLRKQSKDVIDYWLKNNKKISDEYESKWKKNE</sequence>
<dbReference type="Proteomes" id="UP000290985">
    <property type="component" value="Chromosome"/>
</dbReference>
<evidence type="ECO:0000313" key="2">
    <source>
        <dbReference type="Proteomes" id="UP000290985"/>
    </source>
</evidence>
<dbReference type="KEGG" id="mcit:NCTC10181_00109"/>
<protein>
    <submittedName>
        <fullName evidence="1">Uncharacterized protein</fullName>
    </submittedName>
</protein>
<dbReference type="AlphaFoldDB" id="A0A449B154"/>
<keyword evidence="2" id="KW-1185">Reference proteome</keyword>
<organism evidence="1 2">
    <name type="scientific">Mycoplasmopsis citelli</name>
    <dbReference type="NCBI Taxonomy" id="171281"/>
    <lineage>
        <taxon>Bacteria</taxon>
        <taxon>Bacillati</taxon>
        <taxon>Mycoplasmatota</taxon>
        <taxon>Mycoplasmoidales</taxon>
        <taxon>Metamycoplasmataceae</taxon>
        <taxon>Mycoplasmopsis</taxon>
    </lineage>
</organism>
<dbReference type="RefSeq" id="WP_129725118.1">
    <property type="nucleotide sequence ID" value="NZ_LR215036.1"/>
</dbReference>
<evidence type="ECO:0000313" key="1">
    <source>
        <dbReference type="EMBL" id="VEU74274.1"/>
    </source>
</evidence>
<dbReference type="EMBL" id="LR215036">
    <property type="protein sequence ID" value="VEU74274.1"/>
    <property type="molecule type" value="Genomic_DNA"/>
</dbReference>
<name>A0A449B154_9BACT</name>
<dbReference type="NCBIfam" id="NF045891">
    <property type="entry name" value="ICE_Mbov_0400"/>
    <property type="match status" value="1"/>
</dbReference>